<name>A0A9D4JTQ3_DREPO</name>
<proteinExistence type="predicted"/>
<dbReference type="EMBL" id="JAIWYP010000005">
    <property type="protein sequence ID" value="KAH3819877.1"/>
    <property type="molecule type" value="Genomic_DNA"/>
</dbReference>
<gene>
    <name evidence="1" type="ORF">DPMN_121620</name>
</gene>
<reference evidence="1" key="1">
    <citation type="journal article" date="2019" name="bioRxiv">
        <title>The Genome of the Zebra Mussel, Dreissena polymorpha: A Resource for Invasive Species Research.</title>
        <authorList>
            <person name="McCartney M.A."/>
            <person name="Auch B."/>
            <person name="Kono T."/>
            <person name="Mallez S."/>
            <person name="Zhang Y."/>
            <person name="Obille A."/>
            <person name="Becker A."/>
            <person name="Abrahante J.E."/>
            <person name="Garbe J."/>
            <person name="Badalamenti J.P."/>
            <person name="Herman A."/>
            <person name="Mangelson H."/>
            <person name="Liachko I."/>
            <person name="Sullivan S."/>
            <person name="Sone E.D."/>
            <person name="Koren S."/>
            <person name="Silverstein K.A.T."/>
            <person name="Beckman K.B."/>
            <person name="Gohl D.M."/>
        </authorList>
    </citation>
    <scope>NUCLEOTIDE SEQUENCE</scope>
    <source>
        <strain evidence="1">Duluth1</strain>
        <tissue evidence="1">Whole animal</tissue>
    </source>
</reference>
<reference evidence="1" key="2">
    <citation type="submission" date="2020-11" db="EMBL/GenBank/DDBJ databases">
        <authorList>
            <person name="McCartney M.A."/>
            <person name="Auch B."/>
            <person name="Kono T."/>
            <person name="Mallez S."/>
            <person name="Becker A."/>
            <person name="Gohl D.M."/>
            <person name="Silverstein K.A.T."/>
            <person name="Koren S."/>
            <person name="Bechman K.B."/>
            <person name="Herman A."/>
            <person name="Abrahante J.E."/>
            <person name="Garbe J."/>
        </authorList>
    </citation>
    <scope>NUCLEOTIDE SEQUENCE</scope>
    <source>
        <strain evidence="1">Duluth1</strain>
        <tissue evidence="1">Whole animal</tissue>
    </source>
</reference>
<comment type="caution">
    <text evidence="1">The sequence shown here is derived from an EMBL/GenBank/DDBJ whole genome shotgun (WGS) entry which is preliminary data.</text>
</comment>
<dbReference type="AlphaFoldDB" id="A0A9D4JTQ3"/>
<accession>A0A9D4JTQ3</accession>
<sequence length="171" mass="18836">MIWDLLLYVHRPQTIIFNKTTAGHLCIASLVNKEHCHVFKVDPTVVALVELLHLQSFTTGAVSNICVPFLSTTTSSCRPSQHTLAHLSLVCHPPERQKSVTFHSLYFVKTHWLGALDSETFACFTGALTRIGAVHFWIILPSSKSLEALSVEHPSSSTLTLGSESQSLLLS</sequence>
<evidence type="ECO:0000313" key="1">
    <source>
        <dbReference type="EMBL" id="KAH3819877.1"/>
    </source>
</evidence>
<organism evidence="1 2">
    <name type="scientific">Dreissena polymorpha</name>
    <name type="common">Zebra mussel</name>
    <name type="synonym">Mytilus polymorpha</name>
    <dbReference type="NCBI Taxonomy" id="45954"/>
    <lineage>
        <taxon>Eukaryota</taxon>
        <taxon>Metazoa</taxon>
        <taxon>Spiralia</taxon>
        <taxon>Lophotrochozoa</taxon>
        <taxon>Mollusca</taxon>
        <taxon>Bivalvia</taxon>
        <taxon>Autobranchia</taxon>
        <taxon>Heteroconchia</taxon>
        <taxon>Euheterodonta</taxon>
        <taxon>Imparidentia</taxon>
        <taxon>Neoheterodontei</taxon>
        <taxon>Myida</taxon>
        <taxon>Dreissenoidea</taxon>
        <taxon>Dreissenidae</taxon>
        <taxon>Dreissena</taxon>
    </lineage>
</organism>
<keyword evidence="2" id="KW-1185">Reference proteome</keyword>
<protein>
    <submittedName>
        <fullName evidence="1">Uncharacterized protein</fullName>
    </submittedName>
</protein>
<evidence type="ECO:0000313" key="2">
    <source>
        <dbReference type="Proteomes" id="UP000828390"/>
    </source>
</evidence>
<dbReference type="Proteomes" id="UP000828390">
    <property type="component" value="Unassembled WGS sequence"/>
</dbReference>